<dbReference type="PANTHER" id="PTHR46957:SF3">
    <property type="entry name" value="CYTOKINE RECEPTOR"/>
    <property type="match status" value="1"/>
</dbReference>
<dbReference type="KEGG" id="dwi:6644709"/>
<dbReference type="Proteomes" id="UP000007798">
    <property type="component" value="Unassembled WGS sequence"/>
</dbReference>
<dbReference type="STRING" id="7260.B4N2C9"/>
<dbReference type="SUPFAM" id="SSF49265">
    <property type="entry name" value="Fibronectin type III"/>
    <property type="match status" value="4"/>
</dbReference>
<dbReference type="OrthoDB" id="6381660at2759"/>
<dbReference type="eggNOG" id="ENOG502QTMM">
    <property type="taxonomic scope" value="Eukaryota"/>
</dbReference>
<reference evidence="4 5" key="1">
    <citation type="journal article" date="2007" name="Nature">
        <title>Evolution of genes and genomes on the Drosophila phylogeny.</title>
        <authorList>
            <consortium name="Drosophila 12 Genomes Consortium"/>
            <person name="Clark A.G."/>
            <person name="Eisen M.B."/>
            <person name="Smith D.R."/>
            <person name="Bergman C.M."/>
            <person name="Oliver B."/>
            <person name="Markow T.A."/>
            <person name="Kaufman T.C."/>
            <person name="Kellis M."/>
            <person name="Gelbart W."/>
            <person name="Iyer V.N."/>
            <person name="Pollard D.A."/>
            <person name="Sackton T.B."/>
            <person name="Larracuente A.M."/>
            <person name="Singh N.D."/>
            <person name="Abad J.P."/>
            <person name="Abt D.N."/>
            <person name="Adryan B."/>
            <person name="Aguade M."/>
            <person name="Akashi H."/>
            <person name="Anderson W.W."/>
            <person name="Aquadro C.F."/>
            <person name="Ardell D.H."/>
            <person name="Arguello R."/>
            <person name="Artieri C.G."/>
            <person name="Barbash D.A."/>
            <person name="Barker D."/>
            <person name="Barsanti P."/>
            <person name="Batterham P."/>
            <person name="Batzoglou S."/>
            <person name="Begun D."/>
            <person name="Bhutkar A."/>
            <person name="Blanco E."/>
            <person name="Bosak S.A."/>
            <person name="Bradley R.K."/>
            <person name="Brand A.D."/>
            <person name="Brent M.R."/>
            <person name="Brooks A.N."/>
            <person name="Brown R.H."/>
            <person name="Butlin R.K."/>
            <person name="Caggese C."/>
            <person name="Calvi B.R."/>
            <person name="Bernardo de Carvalho A."/>
            <person name="Caspi A."/>
            <person name="Castrezana S."/>
            <person name="Celniker S.E."/>
            <person name="Chang J.L."/>
            <person name="Chapple C."/>
            <person name="Chatterji S."/>
            <person name="Chinwalla A."/>
            <person name="Civetta A."/>
            <person name="Clifton S.W."/>
            <person name="Comeron J.M."/>
            <person name="Costello J.C."/>
            <person name="Coyne J.A."/>
            <person name="Daub J."/>
            <person name="David R.G."/>
            <person name="Delcher A.L."/>
            <person name="Delehaunty K."/>
            <person name="Do C.B."/>
            <person name="Ebling H."/>
            <person name="Edwards K."/>
            <person name="Eickbush T."/>
            <person name="Evans J.D."/>
            <person name="Filipski A."/>
            <person name="Findeiss S."/>
            <person name="Freyhult E."/>
            <person name="Fulton L."/>
            <person name="Fulton R."/>
            <person name="Garcia A.C."/>
            <person name="Gardiner A."/>
            <person name="Garfield D.A."/>
            <person name="Garvin B.E."/>
            <person name="Gibson G."/>
            <person name="Gilbert D."/>
            <person name="Gnerre S."/>
            <person name="Godfrey J."/>
            <person name="Good R."/>
            <person name="Gotea V."/>
            <person name="Gravely B."/>
            <person name="Greenberg A.J."/>
            <person name="Griffiths-Jones S."/>
            <person name="Gross S."/>
            <person name="Guigo R."/>
            <person name="Gustafson E.A."/>
            <person name="Haerty W."/>
            <person name="Hahn M.W."/>
            <person name="Halligan D.L."/>
            <person name="Halpern A.L."/>
            <person name="Halter G.M."/>
            <person name="Han M.V."/>
            <person name="Heger A."/>
            <person name="Hillier L."/>
            <person name="Hinrichs A.S."/>
            <person name="Holmes I."/>
            <person name="Hoskins R.A."/>
            <person name="Hubisz M.J."/>
            <person name="Hultmark D."/>
            <person name="Huntley M.A."/>
            <person name="Jaffe D.B."/>
            <person name="Jagadeeshan S."/>
            <person name="Jeck W.R."/>
            <person name="Johnson J."/>
            <person name="Jones C.D."/>
            <person name="Jordan W.C."/>
            <person name="Karpen G.H."/>
            <person name="Kataoka E."/>
            <person name="Keightley P.D."/>
            <person name="Kheradpour P."/>
            <person name="Kirkness E.F."/>
            <person name="Koerich L.B."/>
            <person name="Kristiansen K."/>
            <person name="Kudrna D."/>
            <person name="Kulathinal R.J."/>
            <person name="Kumar S."/>
            <person name="Kwok R."/>
            <person name="Lander E."/>
            <person name="Langley C.H."/>
            <person name="Lapoint R."/>
            <person name="Lazzaro B.P."/>
            <person name="Lee S.J."/>
            <person name="Levesque L."/>
            <person name="Li R."/>
            <person name="Lin C.F."/>
            <person name="Lin M.F."/>
            <person name="Lindblad-Toh K."/>
            <person name="Llopart A."/>
            <person name="Long M."/>
            <person name="Low L."/>
            <person name="Lozovsky E."/>
            <person name="Lu J."/>
            <person name="Luo M."/>
            <person name="Machado C.A."/>
            <person name="Makalowski W."/>
            <person name="Marzo M."/>
            <person name="Matsuda M."/>
            <person name="Matzkin L."/>
            <person name="McAllister B."/>
            <person name="McBride C.S."/>
            <person name="McKernan B."/>
            <person name="McKernan K."/>
            <person name="Mendez-Lago M."/>
            <person name="Minx P."/>
            <person name="Mollenhauer M.U."/>
            <person name="Montooth K."/>
            <person name="Mount S.M."/>
            <person name="Mu X."/>
            <person name="Myers E."/>
            <person name="Negre B."/>
            <person name="Newfeld S."/>
            <person name="Nielsen R."/>
            <person name="Noor M.A."/>
            <person name="O'Grady P."/>
            <person name="Pachter L."/>
            <person name="Papaceit M."/>
            <person name="Parisi M.J."/>
            <person name="Parisi M."/>
            <person name="Parts L."/>
            <person name="Pedersen J.S."/>
            <person name="Pesole G."/>
            <person name="Phillippy A.M."/>
            <person name="Ponting C.P."/>
            <person name="Pop M."/>
            <person name="Porcelli D."/>
            <person name="Powell J.R."/>
            <person name="Prohaska S."/>
            <person name="Pruitt K."/>
            <person name="Puig M."/>
            <person name="Quesneville H."/>
            <person name="Ram K.R."/>
            <person name="Rand D."/>
            <person name="Rasmussen M.D."/>
            <person name="Reed L.K."/>
            <person name="Reenan R."/>
            <person name="Reily A."/>
            <person name="Remington K.A."/>
            <person name="Rieger T.T."/>
            <person name="Ritchie M.G."/>
            <person name="Robin C."/>
            <person name="Rogers Y.H."/>
            <person name="Rohde C."/>
            <person name="Rozas J."/>
            <person name="Rubenfield M.J."/>
            <person name="Ruiz A."/>
            <person name="Russo S."/>
            <person name="Salzberg S.L."/>
            <person name="Sanchez-Gracia A."/>
            <person name="Saranga D.J."/>
            <person name="Sato H."/>
            <person name="Schaeffer S.W."/>
            <person name="Schatz M.C."/>
            <person name="Schlenke T."/>
            <person name="Schwartz R."/>
            <person name="Segarra C."/>
            <person name="Singh R.S."/>
            <person name="Sirot L."/>
            <person name="Sirota M."/>
            <person name="Sisneros N.B."/>
            <person name="Smith C.D."/>
            <person name="Smith T.F."/>
            <person name="Spieth J."/>
            <person name="Stage D.E."/>
            <person name="Stark A."/>
            <person name="Stephan W."/>
            <person name="Strausberg R.L."/>
            <person name="Strempel S."/>
            <person name="Sturgill D."/>
            <person name="Sutton G."/>
            <person name="Sutton G.G."/>
            <person name="Tao W."/>
            <person name="Teichmann S."/>
            <person name="Tobari Y.N."/>
            <person name="Tomimura Y."/>
            <person name="Tsolas J.M."/>
            <person name="Valente V.L."/>
            <person name="Venter E."/>
            <person name="Venter J.C."/>
            <person name="Vicario S."/>
            <person name="Vieira F.G."/>
            <person name="Vilella A.J."/>
            <person name="Villasante A."/>
            <person name="Walenz B."/>
            <person name="Wang J."/>
            <person name="Wasserman M."/>
            <person name="Watts T."/>
            <person name="Wilson D."/>
            <person name="Wilson R.K."/>
            <person name="Wing R.A."/>
            <person name="Wolfner M.F."/>
            <person name="Wong A."/>
            <person name="Wong G.K."/>
            <person name="Wu C.I."/>
            <person name="Wu G."/>
            <person name="Yamamoto D."/>
            <person name="Yang H.P."/>
            <person name="Yang S.P."/>
            <person name="Yorke J.A."/>
            <person name="Yoshida K."/>
            <person name="Zdobnov E."/>
            <person name="Zhang P."/>
            <person name="Zhang Y."/>
            <person name="Zimin A.V."/>
            <person name="Baldwin J."/>
            <person name="Abdouelleil A."/>
            <person name="Abdulkadir J."/>
            <person name="Abebe A."/>
            <person name="Abera B."/>
            <person name="Abreu J."/>
            <person name="Acer S.C."/>
            <person name="Aftuck L."/>
            <person name="Alexander A."/>
            <person name="An P."/>
            <person name="Anderson E."/>
            <person name="Anderson S."/>
            <person name="Arachi H."/>
            <person name="Azer M."/>
            <person name="Bachantsang P."/>
            <person name="Barry A."/>
            <person name="Bayul T."/>
            <person name="Berlin A."/>
            <person name="Bessette D."/>
            <person name="Bloom T."/>
            <person name="Blye J."/>
            <person name="Boguslavskiy L."/>
            <person name="Bonnet C."/>
            <person name="Boukhgalter B."/>
            <person name="Bourzgui I."/>
            <person name="Brown A."/>
            <person name="Cahill P."/>
            <person name="Channer S."/>
            <person name="Cheshatsang Y."/>
            <person name="Chuda L."/>
            <person name="Citroen M."/>
            <person name="Collymore A."/>
            <person name="Cooke P."/>
            <person name="Costello M."/>
            <person name="D'Aco K."/>
            <person name="Daza R."/>
            <person name="De Haan G."/>
            <person name="DeGray S."/>
            <person name="DeMaso C."/>
            <person name="Dhargay N."/>
            <person name="Dooley K."/>
            <person name="Dooley E."/>
            <person name="Doricent M."/>
            <person name="Dorje P."/>
            <person name="Dorjee K."/>
            <person name="Dupes A."/>
            <person name="Elong R."/>
            <person name="Falk J."/>
            <person name="Farina A."/>
            <person name="Faro S."/>
            <person name="Ferguson D."/>
            <person name="Fisher S."/>
            <person name="Foley C.D."/>
            <person name="Franke A."/>
            <person name="Friedrich D."/>
            <person name="Gadbois L."/>
            <person name="Gearin G."/>
            <person name="Gearin C.R."/>
            <person name="Giannoukos G."/>
            <person name="Goode T."/>
            <person name="Graham J."/>
            <person name="Grandbois E."/>
            <person name="Grewal S."/>
            <person name="Gyaltsen K."/>
            <person name="Hafez N."/>
            <person name="Hagos B."/>
            <person name="Hall J."/>
            <person name="Henson C."/>
            <person name="Hollinger A."/>
            <person name="Honan T."/>
            <person name="Huard M.D."/>
            <person name="Hughes L."/>
            <person name="Hurhula B."/>
            <person name="Husby M.E."/>
            <person name="Kamat A."/>
            <person name="Kanga B."/>
            <person name="Kashin S."/>
            <person name="Khazanovich D."/>
            <person name="Kisner P."/>
            <person name="Lance K."/>
            <person name="Lara M."/>
            <person name="Lee W."/>
            <person name="Lennon N."/>
            <person name="Letendre F."/>
            <person name="LeVine R."/>
            <person name="Lipovsky A."/>
            <person name="Liu X."/>
            <person name="Liu J."/>
            <person name="Liu S."/>
            <person name="Lokyitsang T."/>
            <person name="Lokyitsang Y."/>
            <person name="Lubonja R."/>
            <person name="Lui A."/>
            <person name="MacDonald P."/>
            <person name="Magnisalis V."/>
            <person name="Maru K."/>
            <person name="Matthews C."/>
            <person name="McCusker W."/>
            <person name="McDonough S."/>
            <person name="Mehta T."/>
            <person name="Meldrim J."/>
            <person name="Meneus L."/>
            <person name="Mihai O."/>
            <person name="Mihalev A."/>
            <person name="Mihova T."/>
            <person name="Mittelman R."/>
            <person name="Mlenga V."/>
            <person name="Montmayeur A."/>
            <person name="Mulrain L."/>
            <person name="Navidi A."/>
            <person name="Naylor J."/>
            <person name="Negash T."/>
            <person name="Nguyen T."/>
            <person name="Nguyen N."/>
            <person name="Nicol R."/>
            <person name="Norbu C."/>
            <person name="Norbu N."/>
            <person name="Novod N."/>
            <person name="O'Neill B."/>
            <person name="Osman S."/>
            <person name="Markiewicz E."/>
            <person name="Oyono O.L."/>
            <person name="Patti C."/>
            <person name="Phunkhang P."/>
            <person name="Pierre F."/>
            <person name="Priest M."/>
            <person name="Raghuraman S."/>
            <person name="Rege F."/>
            <person name="Reyes R."/>
            <person name="Rise C."/>
            <person name="Rogov P."/>
            <person name="Ross K."/>
            <person name="Ryan E."/>
            <person name="Settipalli S."/>
            <person name="Shea T."/>
            <person name="Sherpa N."/>
            <person name="Shi L."/>
            <person name="Shih D."/>
            <person name="Sparrow T."/>
            <person name="Spaulding J."/>
            <person name="Stalker J."/>
            <person name="Stange-Thomann N."/>
            <person name="Stavropoulos S."/>
            <person name="Stone C."/>
            <person name="Strader C."/>
            <person name="Tesfaye S."/>
            <person name="Thomson T."/>
            <person name="Thoulutsang Y."/>
            <person name="Thoulutsang D."/>
            <person name="Topham K."/>
            <person name="Topping I."/>
            <person name="Tsamla T."/>
            <person name="Vassiliev H."/>
            <person name="Vo A."/>
            <person name="Wangchuk T."/>
            <person name="Wangdi T."/>
            <person name="Weiand M."/>
            <person name="Wilkinson J."/>
            <person name="Wilson A."/>
            <person name="Yadav S."/>
            <person name="Young G."/>
            <person name="Yu Q."/>
            <person name="Zembek L."/>
            <person name="Zhong D."/>
            <person name="Zimmer A."/>
            <person name="Zwirko Z."/>
            <person name="Jaffe D.B."/>
            <person name="Alvarez P."/>
            <person name="Brockman W."/>
            <person name="Butler J."/>
            <person name="Chin C."/>
            <person name="Gnerre S."/>
            <person name="Grabherr M."/>
            <person name="Kleber M."/>
            <person name="Mauceli E."/>
            <person name="MacCallum I."/>
        </authorList>
    </citation>
    <scope>NUCLEOTIDE SEQUENCE [LARGE SCALE GENOMIC DNA]</scope>
    <source>
        <strain evidence="5">Tucson 14030-0811.24</strain>
    </source>
</reference>
<dbReference type="InterPro" id="IPR013783">
    <property type="entry name" value="Ig-like_fold"/>
</dbReference>
<proteinExistence type="predicted"/>
<evidence type="ECO:0000256" key="2">
    <source>
        <dbReference type="SAM" id="SignalP"/>
    </source>
</evidence>
<evidence type="ECO:0000313" key="4">
    <source>
        <dbReference type="EMBL" id="EDW78518.2"/>
    </source>
</evidence>
<dbReference type="InterPro" id="IPR003961">
    <property type="entry name" value="FN3_dom"/>
</dbReference>
<dbReference type="CDD" id="cd00063">
    <property type="entry name" value="FN3"/>
    <property type="match status" value="4"/>
</dbReference>
<dbReference type="GO" id="GO:0016020">
    <property type="term" value="C:membrane"/>
    <property type="evidence" value="ECO:0007669"/>
    <property type="project" value="UniProtKB-SubCell"/>
</dbReference>
<keyword evidence="2" id="KW-0732">Signal</keyword>
<dbReference type="PROSITE" id="PS50853">
    <property type="entry name" value="FN3"/>
    <property type="match status" value="4"/>
</dbReference>
<dbReference type="InterPro" id="IPR050713">
    <property type="entry name" value="RTP_Phos/Ushers"/>
</dbReference>
<feature type="domain" description="Fibronectin type-III" evidence="3">
    <location>
        <begin position="546"/>
        <end position="642"/>
    </location>
</feature>
<feature type="domain" description="Fibronectin type-III" evidence="3">
    <location>
        <begin position="234"/>
        <end position="335"/>
    </location>
</feature>
<dbReference type="PANTHER" id="PTHR46957">
    <property type="entry name" value="CYTOKINE RECEPTOR"/>
    <property type="match status" value="1"/>
</dbReference>
<feature type="domain" description="Fibronectin type-III" evidence="3">
    <location>
        <begin position="646"/>
        <end position="745"/>
    </location>
</feature>
<feature type="signal peptide" evidence="2">
    <location>
        <begin position="1"/>
        <end position="24"/>
    </location>
</feature>
<organism evidence="4 5">
    <name type="scientific">Drosophila willistoni</name>
    <name type="common">Fruit fly</name>
    <dbReference type="NCBI Taxonomy" id="7260"/>
    <lineage>
        <taxon>Eukaryota</taxon>
        <taxon>Metazoa</taxon>
        <taxon>Ecdysozoa</taxon>
        <taxon>Arthropoda</taxon>
        <taxon>Hexapoda</taxon>
        <taxon>Insecta</taxon>
        <taxon>Pterygota</taxon>
        <taxon>Neoptera</taxon>
        <taxon>Endopterygota</taxon>
        <taxon>Diptera</taxon>
        <taxon>Brachycera</taxon>
        <taxon>Muscomorpha</taxon>
        <taxon>Ephydroidea</taxon>
        <taxon>Drosophilidae</taxon>
        <taxon>Drosophila</taxon>
        <taxon>Sophophora</taxon>
    </lineage>
</organism>
<dbReference type="HOGENOM" id="CLU_260365_0_0_1"/>
<feature type="chain" id="PRO_5006458183" description="Fibronectin type-III domain-containing protein" evidence="2">
    <location>
        <begin position="25"/>
        <end position="1283"/>
    </location>
</feature>
<feature type="region of interest" description="Disordered" evidence="1">
    <location>
        <begin position="1138"/>
        <end position="1170"/>
    </location>
</feature>
<dbReference type="InParanoid" id="B4N2C9"/>
<dbReference type="Pfam" id="PF00041">
    <property type="entry name" value="fn3"/>
    <property type="match status" value="2"/>
</dbReference>
<evidence type="ECO:0000313" key="5">
    <source>
        <dbReference type="Proteomes" id="UP000007798"/>
    </source>
</evidence>
<dbReference type="EMBL" id="CH963925">
    <property type="protein sequence ID" value="EDW78518.2"/>
    <property type="molecule type" value="Genomic_DNA"/>
</dbReference>
<dbReference type="Gene3D" id="2.60.40.10">
    <property type="entry name" value="Immunoglobulins"/>
    <property type="match status" value="5"/>
</dbReference>
<feature type="compositionally biased region" description="Pro residues" evidence="1">
    <location>
        <begin position="1152"/>
        <end position="1166"/>
    </location>
</feature>
<evidence type="ECO:0000256" key="1">
    <source>
        <dbReference type="SAM" id="MobiDB-lite"/>
    </source>
</evidence>
<evidence type="ECO:0000259" key="3">
    <source>
        <dbReference type="PROSITE" id="PS50853"/>
    </source>
</evidence>
<protein>
    <recommendedName>
        <fullName evidence="3">Fibronectin type-III domain-containing protein</fullName>
    </recommendedName>
</protein>
<dbReference type="SMART" id="SM00060">
    <property type="entry name" value="FN3"/>
    <property type="match status" value="4"/>
</dbReference>
<accession>B4N2C9</accession>
<name>B4N2C9_DROWI</name>
<dbReference type="FunCoup" id="B4N2C9">
    <property type="interactions" value="76"/>
</dbReference>
<keyword evidence="5" id="KW-1185">Reference proteome</keyword>
<feature type="domain" description="Fibronectin type-III" evidence="3">
    <location>
        <begin position="746"/>
        <end position="848"/>
    </location>
</feature>
<dbReference type="InterPro" id="IPR036116">
    <property type="entry name" value="FN3_sf"/>
</dbReference>
<gene>
    <name evidence="4" type="primary">Dwil\GK16477</name>
    <name evidence="4" type="ORF">Dwil_GK16477</name>
</gene>
<sequence length="1283" mass="143957">MSLRVRLRVLQLLALCELIAGSIASSDPGWLVPSTVEQLIGGDFNISCTINETYFQKHKQIPEEHCTVDQLYFQTKFQRFRSESDIRILNRTTIIYTARNVTEQKLQYDCMCGVYVINSAKVYVGTSPLKIEDFNCIGHDYYYMVCNFTEPYNELLTKYNVSYTVGTRDSAYRYYIDCNFDVAPIVTCNITDTKEQYKKYGEWYFFRLDIANSFGQLSQTIPINNYERTVPSKPGQKLSVVNRTESSLCLSWEMPRRSNYGSRGLVWQVLVRPKEKPIIQRPNWRNNSSEVKDTLCLTELPYAGYDYELTMRVRANYNQSMWSEPLIYEFQTLAERPRRPPRITNGSHYVLSSEKELRFYWEQLEPHEYNGPNFHYEITEYRINGTLADPSDIDVSTNSAKIKKWDKYAYHDILIGSRNSVNSSVNATRLVIGPVTDEDLSQRVPKNIRSVYHPTNRSYTLSWEAPDDRHGQITDYTVFWCAPKPAIQTDCDGSMHFEQVPNTARQFTTMGNQMPSLNMAVSANYVNHNTGMRWLICTQDMNDDLAKMQPTIDAATKSTLVVKWSNERVCPVILSGYNLTYCQRSTGKPDNCTTVVIRDRYAKQYEIRDLVPYTDYSVKMLMFSKSTASKYSDELVNRTAEAAPSPPRQLIVMHNVSNSMATLAWRPPIMANGVVRSYEGTFHYNNQTDFFKIPAAADELVNNDKLIYYDLGNLSAYTEYEVYVRACTLYNSEPSNLVNFQTTVGVPSKPEKMNVTLTDSITKITWFPPTEPAGRIDFYELSFVGNNHNNSVLSCMVNYILPTQSRYLAIPTPKCKPNSKQEYRLRAINAELLQNEITDEQQQQQPQPSLATLTSRRDNCQLDVDNLSEEEQQQMRLYYNQQRYRLYTSDYLPYGLACSDSTQSAKYQTIEVVVAIIVLGVLCHMVYKKYRKMSDIELVLPPGITENLKKPMDMGGLSGGYPGPDSSLNGLGSNSVGGIICTRVDATTPMDTMPHDFNSCGGSESSKLLLRNNSTSGGAGDAYDDHNDVMVTPSVHQELSTVAPMIDASDGGNSYMIMRHGLPEQAAAAAPITTTPLPIGGNPNGGYIKPTQMKNWPQASNNANTLPSSLPTQGVAMPINRMPLGGYVPVPILQSRPSLPPLSLPQQTTAPQQPPPAAAAAPPPPFSSTNYVQVSDLHKMKPPPNHLLTTSVASAHQQSMQQAAAAAAAVSATATTTAVPSNIIQTTVPTVPVNNFGYTTMEQLQLMKANAAANQQTRHQPQIGGYVTPQDLNALAHNNGHVI</sequence>